<accession>A0A6J7DMS1</accession>
<dbReference type="InterPro" id="IPR027417">
    <property type="entry name" value="P-loop_NTPase"/>
</dbReference>
<sequence length="278" mass="31766">MPPTLTTIRRAATFVGRLLGRTPDQSLYRATPPTTVFLLSFPRSGTSWIGSVLENFGAPFIYYGELLAFLSEAPGLGVLTRRYRGFRFRYLQYFIAQRRGWKPLVFERSGLSLARVMQIMAQQAGINVVKIFPGHISDDDLETLFRDFSPHVVFLRRNHMDRLTSLKAAGLTGNWQNAKYTGPEVSIDDADLHRFTVEYEAWYRQQKAICLSLGLTVTDVAYEDLLDERNLHDLLGEMAHGQITFRPDQSLSSSLSKQRERNSRPEYEFAEWTPESSS</sequence>
<feature type="region of interest" description="Disordered" evidence="1">
    <location>
        <begin position="249"/>
        <end position="278"/>
    </location>
</feature>
<dbReference type="EMBL" id="CAFBLN010000023">
    <property type="protein sequence ID" value="CAB4869579.1"/>
    <property type="molecule type" value="Genomic_DNA"/>
</dbReference>
<feature type="compositionally biased region" description="Basic and acidic residues" evidence="1">
    <location>
        <begin position="257"/>
        <end position="267"/>
    </location>
</feature>
<evidence type="ECO:0000313" key="2">
    <source>
        <dbReference type="EMBL" id="CAB4869579.1"/>
    </source>
</evidence>
<name>A0A6J7DMS1_9ZZZZ</name>
<dbReference type="Gene3D" id="3.40.50.300">
    <property type="entry name" value="P-loop containing nucleotide triphosphate hydrolases"/>
    <property type="match status" value="1"/>
</dbReference>
<gene>
    <name evidence="2" type="ORF">UFOPK3381_00721</name>
</gene>
<dbReference type="SUPFAM" id="SSF52540">
    <property type="entry name" value="P-loop containing nucleoside triphosphate hydrolases"/>
    <property type="match status" value="1"/>
</dbReference>
<proteinExistence type="predicted"/>
<evidence type="ECO:0000256" key="1">
    <source>
        <dbReference type="SAM" id="MobiDB-lite"/>
    </source>
</evidence>
<organism evidence="2">
    <name type="scientific">freshwater metagenome</name>
    <dbReference type="NCBI Taxonomy" id="449393"/>
    <lineage>
        <taxon>unclassified sequences</taxon>
        <taxon>metagenomes</taxon>
        <taxon>ecological metagenomes</taxon>
    </lineage>
</organism>
<protein>
    <submittedName>
        <fullName evidence="2">Unannotated protein</fullName>
    </submittedName>
</protein>
<dbReference type="AlphaFoldDB" id="A0A6J7DMS1"/>
<reference evidence="2" key="1">
    <citation type="submission" date="2020-05" db="EMBL/GenBank/DDBJ databases">
        <authorList>
            <person name="Chiriac C."/>
            <person name="Salcher M."/>
            <person name="Ghai R."/>
            <person name="Kavagutti S V."/>
        </authorList>
    </citation>
    <scope>NUCLEOTIDE SEQUENCE</scope>
</reference>